<name>A0ABS1YAD8_9ACTN</name>
<keyword evidence="1" id="KW-0812">Transmembrane</keyword>
<evidence type="ECO:0000256" key="1">
    <source>
        <dbReference type="SAM" id="Phobius"/>
    </source>
</evidence>
<accession>A0ABS1YAD8</accession>
<reference evidence="2 3" key="1">
    <citation type="submission" date="2021-01" db="EMBL/GenBank/DDBJ databases">
        <title>Draft genome sequence of Micromonospora sp. strain STR1s_6.</title>
        <authorList>
            <person name="Karlyshev A."/>
            <person name="Jawad R."/>
        </authorList>
    </citation>
    <scope>NUCLEOTIDE SEQUENCE [LARGE SCALE GENOMIC DNA]</scope>
    <source>
        <strain evidence="2 3">STR1S-6</strain>
    </source>
</reference>
<comment type="caution">
    <text evidence="2">The sequence shown here is derived from an EMBL/GenBank/DDBJ whole genome shotgun (WGS) entry which is preliminary data.</text>
</comment>
<keyword evidence="3" id="KW-1185">Reference proteome</keyword>
<feature type="transmembrane region" description="Helical" evidence="1">
    <location>
        <begin position="31"/>
        <end position="51"/>
    </location>
</feature>
<evidence type="ECO:0000313" key="2">
    <source>
        <dbReference type="EMBL" id="MBM0274337.1"/>
    </source>
</evidence>
<organism evidence="2 3">
    <name type="scientific">Micromonospora tarensis</name>
    <dbReference type="NCBI Taxonomy" id="2806100"/>
    <lineage>
        <taxon>Bacteria</taxon>
        <taxon>Bacillati</taxon>
        <taxon>Actinomycetota</taxon>
        <taxon>Actinomycetes</taxon>
        <taxon>Micromonosporales</taxon>
        <taxon>Micromonosporaceae</taxon>
        <taxon>Micromonospora</taxon>
    </lineage>
</organism>
<keyword evidence="1" id="KW-1133">Transmembrane helix</keyword>
<dbReference type="EMBL" id="JAEVHL010000005">
    <property type="protein sequence ID" value="MBM0274337.1"/>
    <property type="molecule type" value="Genomic_DNA"/>
</dbReference>
<evidence type="ECO:0000313" key="3">
    <source>
        <dbReference type="Proteomes" id="UP000622245"/>
    </source>
</evidence>
<gene>
    <name evidence="2" type="ORF">JM949_02085</name>
</gene>
<sequence>MVAIPPEVFEVTRERFGVPGLLPSWVTDGGAAVLSLILVASLVACRATWAYRKPAGT</sequence>
<proteinExistence type="predicted"/>
<dbReference type="Proteomes" id="UP000622245">
    <property type="component" value="Unassembled WGS sequence"/>
</dbReference>
<keyword evidence="1" id="KW-0472">Membrane</keyword>
<protein>
    <submittedName>
        <fullName evidence="2">Uncharacterized protein</fullName>
    </submittedName>
</protein>
<dbReference type="RefSeq" id="WP_203146763.1">
    <property type="nucleotide sequence ID" value="NZ_JAEVHL010000005.1"/>
</dbReference>